<organism evidence="8 9">
    <name type="scientific">Kribbella albertanoniae</name>
    <dbReference type="NCBI Taxonomy" id="1266829"/>
    <lineage>
        <taxon>Bacteria</taxon>
        <taxon>Bacillati</taxon>
        <taxon>Actinomycetota</taxon>
        <taxon>Actinomycetes</taxon>
        <taxon>Propionibacteriales</taxon>
        <taxon>Kribbellaceae</taxon>
        <taxon>Kribbella</taxon>
    </lineage>
</organism>
<comment type="caution">
    <text evidence="8">The sequence shown here is derived from an EMBL/GenBank/DDBJ whole genome shotgun (WGS) entry which is preliminary data.</text>
</comment>
<evidence type="ECO:0000256" key="4">
    <source>
        <dbReference type="ARBA" id="ARBA00023239"/>
    </source>
</evidence>
<dbReference type="Gene3D" id="2.70.98.70">
    <property type="match status" value="1"/>
</dbReference>
<dbReference type="Gene3D" id="2.60.120.260">
    <property type="entry name" value="Galactose-binding domain-like"/>
    <property type="match status" value="3"/>
</dbReference>
<feature type="chain" id="PRO_5020772350" evidence="5">
    <location>
        <begin position="23"/>
        <end position="1434"/>
    </location>
</feature>
<dbReference type="PANTHER" id="PTHR39210">
    <property type="entry name" value="HEPARIN-SULFATE LYASE"/>
    <property type="match status" value="1"/>
</dbReference>
<dbReference type="Pfam" id="PF07940">
    <property type="entry name" value="Hepar_II_III_C"/>
    <property type="match status" value="1"/>
</dbReference>
<dbReference type="GO" id="GO:0016829">
    <property type="term" value="F:lyase activity"/>
    <property type="evidence" value="ECO:0007669"/>
    <property type="project" value="UniProtKB-KW"/>
</dbReference>
<feature type="signal peptide" evidence="5">
    <location>
        <begin position="1"/>
        <end position="22"/>
    </location>
</feature>
<feature type="domain" description="Alginate lyase" evidence="6">
    <location>
        <begin position="534"/>
        <end position="741"/>
    </location>
</feature>
<dbReference type="Proteomes" id="UP000295075">
    <property type="component" value="Unassembled WGS sequence"/>
</dbReference>
<keyword evidence="9" id="KW-1185">Reference proteome</keyword>
<dbReference type="EMBL" id="SMKA01000200">
    <property type="protein sequence ID" value="TDC22057.1"/>
    <property type="molecule type" value="Genomic_DNA"/>
</dbReference>
<keyword evidence="3" id="KW-0574">Periplasm</keyword>
<dbReference type="RefSeq" id="WP_132413140.1">
    <property type="nucleotide sequence ID" value="NZ_SMKA01000200.1"/>
</dbReference>
<protein>
    <submittedName>
        <fullName evidence="8">Uncharacterized protein</fullName>
    </submittedName>
</protein>
<dbReference type="Pfam" id="PF05426">
    <property type="entry name" value="Alginate_lyase"/>
    <property type="match status" value="1"/>
</dbReference>
<dbReference type="InterPro" id="IPR008929">
    <property type="entry name" value="Chondroitin_lyas"/>
</dbReference>
<dbReference type="InterPro" id="IPR008397">
    <property type="entry name" value="Alginate_lyase_dom"/>
</dbReference>
<dbReference type="SUPFAM" id="SSF48230">
    <property type="entry name" value="Chondroitin AC/alginate lyase"/>
    <property type="match status" value="1"/>
</dbReference>
<reference evidence="8 9" key="1">
    <citation type="submission" date="2019-03" db="EMBL/GenBank/DDBJ databases">
        <title>Draft genome sequences of novel Actinobacteria.</title>
        <authorList>
            <person name="Sahin N."/>
            <person name="Ay H."/>
            <person name="Saygin H."/>
        </authorList>
    </citation>
    <scope>NUCLEOTIDE SEQUENCE [LARGE SCALE GENOMIC DNA]</scope>
    <source>
        <strain evidence="8 9">JCM 30547</strain>
    </source>
</reference>
<evidence type="ECO:0000256" key="5">
    <source>
        <dbReference type="SAM" id="SignalP"/>
    </source>
</evidence>
<comment type="subcellular location">
    <subcellularLocation>
        <location evidence="1">Periplasm</location>
    </subcellularLocation>
</comment>
<dbReference type="OrthoDB" id="227957at2"/>
<sequence length="1434" mass="153407">MRPYLLAAALIAALLHPVSANAEPAPEVAPGNFVVNPGFEGPIGWTLSTGATLDSTAQQGERALKVTSGTGTAWEGANSTSFGLDGRRTARVTVSGQVKLDGVVPGPAADNAAKVYIAFVNAAGVKTWQGVRLHGTQDWTLQTATYAVPAGTVSAFVSVALDRAVGTARFDDLRVAASAPVNLVTNPGFDTTTTDPNCPAAGWCTPYLSQVYDLSEGAMRLKGVPGKKVGGFVTTQVDQAVWPVVTVAADVRTDQLVSSDFTDVPGGLRVSLSFSYVENGQTTYTGSSIIAGVITGSRGWSRISGTMRLPAKTKRIQVIPTVTNATGTAWIDNVSVSTESGWVSPDAVSKSVAAGSEVVHYTTITNRREVADTFRLSLDQSGLAPYSARLDADSVTLAAGKSAQVKVFVAAPEAQAVGTTREVKLLATPAGAPELTQTAWLETSIATAAVRGEQPQVFNTAGELDALRQKVAEQGWAKDAFGKVVRTEADNWLPRALDKTMFHNAWTGNYKCPGTNTSLRFDYDKPTEHTCPIDGKVYTGEPYDSAWIETWHYNAAQGAADLGLAYQLTADPRYAAKARDLLQYYADQFVSVPLNGLYGRVHYQVLDEAVSSIALVDAYDLIHDSLTAAERVDIEQNLLRPLADLMISWPTSTSNFQAWNDAGIYSIGAALNDSAYKEYALHDSEDGLEFLLNKARMNDGWWWEGSASYHVYALQALTSLAIAARGEHDYLGDPRFKQMYTALLPYLYPDLTVPAAGDGGNWGRRFGVSFTQFAEFAYGQYGDPRFAAALDYAYTNAKVPRTDRWALRYGADAIPPSSGLRVGSTNFASLGEAVLQSHNGRNLAPNPGLEDESTAANGVPTYWKLDGASWVTDVVMDGKRAARVAAELSGWRGMRQDVPLDGRRTPTVRLSALAKTSGATAGRLSASFLDGRGEVLSTRSVALRRDADWTAYDVDADVPSATRSVRLSLGSERGTGTLWFDQVDLWTNQLLVDGQREVPVKGGNVGSLALSGAGPVELTFLDKDGAVLGTKAGKFRVQAEVPTQTVRVRTSAARRAVLSFGHGIDAFQANYLRLDYGIAGGTHGHADKLHLDVVGASGLQSTDLGQVYGASNADLTENWYRETVSHNTVVVDGTSQDRNLRGSLKYFGTTPRLQVADAEVKGAYASVPALSDVELERAVLLTDDYALDVFDAKGTKPHRFDQSWHGAGSLTIGTVPMTPAPCCVLDPDNKNFGYHLLKNVAEGKAVDGRWTGTWSSGLKLTALEPEATTVLHETGPGTASTGTAIPFVLARREGVTATRYTTLLETSPKVSEVQRIADGHVRVDLAAGGRDDLLYDEGFALIRRNGSVQSVDLLQRTAVAVDGRTYVEASRKLDNASIEYAGHTVRIDVRRSSVAPTPATLRIYAPDVRNVTVNNQPVQAVPVGGGYLKVVVNA</sequence>
<dbReference type="PANTHER" id="PTHR39210:SF1">
    <property type="entry name" value="HEPARIN-SULFATE LYASE"/>
    <property type="match status" value="1"/>
</dbReference>
<evidence type="ECO:0000256" key="1">
    <source>
        <dbReference type="ARBA" id="ARBA00004418"/>
    </source>
</evidence>
<keyword evidence="4" id="KW-0456">Lyase</keyword>
<accession>A0A4R4PJ67</accession>
<evidence type="ECO:0000259" key="6">
    <source>
        <dbReference type="Pfam" id="PF05426"/>
    </source>
</evidence>
<evidence type="ECO:0000313" key="8">
    <source>
        <dbReference type="EMBL" id="TDC22057.1"/>
    </source>
</evidence>
<evidence type="ECO:0000313" key="9">
    <source>
        <dbReference type="Proteomes" id="UP000295075"/>
    </source>
</evidence>
<evidence type="ECO:0000256" key="2">
    <source>
        <dbReference type="ARBA" id="ARBA00022729"/>
    </source>
</evidence>
<proteinExistence type="predicted"/>
<evidence type="ECO:0000259" key="7">
    <source>
        <dbReference type="Pfam" id="PF07940"/>
    </source>
</evidence>
<dbReference type="Gene3D" id="1.50.10.100">
    <property type="entry name" value="Chondroitin AC/alginate lyase"/>
    <property type="match status" value="1"/>
</dbReference>
<dbReference type="GO" id="GO:0042597">
    <property type="term" value="C:periplasmic space"/>
    <property type="evidence" value="ECO:0007669"/>
    <property type="project" value="UniProtKB-SubCell"/>
</dbReference>
<feature type="domain" description="Heparinase II/III-like C-terminal" evidence="7">
    <location>
        <begin position="1070"/>
        <end position="1235"/>
    </location>
</feature>
<dbReference type="InterPro" id="IPR012480">
    <property type="entry name" value="Hepar_II_III_C"/>
</dbReference>
<evidence type="ECO:0000256" key="3">
    <source>
        <dbReference type="ARBA" id="ARBA00022764"/>
    </source>
</evidence>
<gene>
    <name evidence="8" type="ORF">E1261_31865</name>
</gene>
<keyword evidence="2 5" id="KW-0732">Signal</keyword>
<name>A0A4R4PJ67_9ACTN</name>